<proteinExistence type="predicted"/>
<reference evidence="1 2" key="1">
    <citation type="journal article" date="2024" name="Commun. Biol.">
        <title>Comparative genomic analysis of thermophilic fungi reveals convergent evolutionary adaptations and gene losses.</title>
        <authorList>
            <person name="Steindorff A.S."/>
            <person name="Aguilar-Pontes M.V."/>
            <person name="Robinson A.J."/>
            <person name="Andreopoulos B."/>
            <person name="LaButti K."/>
            <person name="Kuo A."/>
            <person name="Mondo S."/>
            <person name="Riley R."/>
            <person name="Otillar R."/>
            <person name="Haridas S."/>
            <person name="Lipzen A."/>
            <person name="Grimwood J."/>
            <person name="Schmutz J."/>
            <person name="Clum A."/>
            <person name="Reid I.D."/>
            <person name="Moisan M.C."/>
            <person name="Butler G."/>
            <person name="Nguyen T.T.M."/>
            <person name="Dewar K."/>
            <person name="Conant G."/>
            <person name="Drula E."/>
            <person name="Henrissat B."/>
            <person name="Hansel C."/>
            <person name="Singer S."/>
            <person name="Hutchinson M.I."/>
            <person name="de Vries R.P."/>
            <person name="Natvig D.O."/>
            <person name="Powell A.J."/>
            <person name="Tsang A."/>
            <person name="Grigoriev I.V."/>
        </authorList>
    </citation>
    <scope>NUCLEOTIDE SEQUENCE [LARGE SCALE GENOMIC DNA]</scope>
    <source>
        <strain evidence="1 2">ATCC 24622</strain>
    </source>
</reference>
<comment type="caution">
    <text evidence="1">The sequence shown here is derived from an EMBL/GenBank/DDBJ whole genome shotgun (WGS) entry which is preliminary data.</text>
</comment>
<sequence>MLTGNWAVDECPRRIRVCHSQALSASPRGTHLPANVLRKGGPWSLLSATTTREVTAHTSAPGSLSPAWLMHEVSRRVDRGSERMDQACPGPGAQHWGNCGGGCAAGAPSCVFDGLQSSGHGQRGKEKERLLNERTLFFFGPPGAPAATHRPLCLSLSLSLYMDAKRPLAIQRVQALSLGASLPGRGSFFQASHSTKTRLFPEPPGSIC</sequence>
<gene>
    <name evidence="1" type="ORF">VTK73DRAFT_486</name>
</gene>
<protein>
    <submittedName>
        <fullName evidence="1">Uncharacterized protein</fullName>
    </submittedName>
</protein>
<dbReference type="Proteomes" id="UP001586593">
    <property type="component" value="Unassembled WGS sequence"/>
</dbReference>
<dbReference type="EMBL" id="JAZHXJ010001090">
    <property type="protein sequence ID" value="KAL1845585.1"/>
    <property type="molecule type" value="Genomic_DNA"/>
</dbReference>
<keyword evidence="2" id="KW-1185">Reference proteome</keyword>
<organism evidence="1 2">
    <name type="scientific">Phialemonium thermophilum</name>
    <dbReference type="NCBI Taxonomy" id="223376"/>
    <lineage>
        <taxon>Eukaryota</taxon>
        <taxon>Fungi</taxon>
        <taxon>Dikarya</taxon>
        <taxon>Ascomycota</taxon>
        <taxon>Pezizomycotina</taxon>
        <taxon>Sordariomycetes</taxon>
        <taxon>Sordariomycetidae</taxon>
        <taxon>Cephalothecales</taxon>
        <taxon>Cephalothecaceae</taxon>
        <taxon>Phialemonium</taxon>
    </lineage>
</organism>
<evidence type="ECO:0000313" key="1">
    <source>
        <dbReference type="EMBL" id="KAL1845585.1"/>
    </source>
</evidence>
<evidence type="ECO:0000313" key="2">
    <source>
        <dbReference type="Proteomes" id="UP001586593"/>
    </source>
</evidence>
<name>A0ABR3VUZ4_9PEZI</name>
<accession>A0ABR3VUZ4</accession>